<dbReference type="EMBL" id="CP113517">
    <property type="protein sequence ID" value="WAR43683.1"/>
    <property type="molecule type" value="Genomic_DNA"/>
</dbReference>
<feature type="transmembrane region" description="Helical" evidence="1">
    <location>
        <begin position="114"/>
        <end position="134"/>
    </location>
</feature>
<accession>A0ABY7GIJ4</accession>
<dbReference type="Proteomes" id="UP001162780">
    <property type="component" value="Chromosome"/>
</dbReference>
<sequence>MNTRSLSNLSLYLLRLLLQVNFNASVLFVLIVSVFSMAGSELFFENSEDLYGPLANNLRFVLLYLCLMQLAVYGFYQFKNNYAGVVCLGAFLLLLIASLEFYGSVNQIEIDPNYQALFLYAGLSHLLYGGLCILRKSDG</sequence>
<reference evidence="2" key="1">
    <citation type="submission" date="2022-11" db="EMBL/GenBank/DDBJ databases">
        <title>Methylomonas rapida sp. nov., Carotenoid-Producing Obligate Methanotrophs with High Growth Characteristics and Biotechnological Potential.</title>
        <authorList>
            <person name="Tikhonova E.N."/>
            <person name="Suleimanov R.Z."/>
            <person name="Miroshnikov K."/>
            <person name="Oshkin I.Y."/>
            <person name="Belova S.E."/>
            <person name="Danilova O.V."/>
            <person name="Ashikhmin A."/>
            <person name="Konopkin A."/>
            <person name="But S.Y."/>
            <person name="Khmelenina V.N."/>
            <person name="Kuznetsov N."/>
            <person name="Pimenov N.V."/>
            <person name="Dedysh S.N."/>
        </authorList>
    </citation>
    <scope>NUCLEOTIDE SEQUENCE</scope>
    <source>
        <strain evidence="2">MP1</strain>
    </source>
</reference>
<keyword evidence="3" id="KW-1185">Reference proteome</keyword>
<protein>
    <submittedName>
        <fullName evidence="2">Uncharacterized protein</fullName>
    </submittedName>
</protein>
<keyword evidence="1" id="KW-0472">Membrane</keyword>
<evidence type="ECO:0000313" key="2">
    <source>
        <dbReference type="EMBL" id="WAR43683.1"/>
    </source>
</evidence>
<feature type="transmembrane region" description="Helical" evidence="1">
    <location>
        <begin position="58"/>
        <end position="76"/>
    </location>
</feature>
<keyword evidence="1" id="KW-1133">Transmembrane helix</keyword>
<evidence type="ECO:0000256" key="1">
    <source>
        <dbReference type="SAM" id="Phobius"/>
    </source>
</evidence>
<keyword evidence="1" id="KW-0812">Transmembrane</keyword>
<gene>
    <name evidence="2" type="ORF">NM686_015025</name>
</gene>
<proteinExistence type="predicted"/>
<organism evidence="2 3">
    <name type="scientific">Methylomonas rapida</name>
    <dbReference type="NCBI Taxonomy" id="2963939"/>
    <lineage>
        <taxon>Bacteria</taxon>
        <taxon>Pseudomonadati</taxon>
        <taxon>Pseudomonadota</taxon>
        <taxon>Gammaproteobacteria</taxon>
        <taxon>Methylococcales</taxon>
        <taxon>Methylococcaceae</taxon>
        <taxon>Methylomonas</taxon>
    </lineage>
</organism>
<feature type="transmembrane region" description="Helical" evidence="1">
    <location>
        <begin position="83"/>
        <end position="102"/>
    </location>
</feature>
<evidence type="ECO:0000313" key="3">
    <source>
        <dbReference type="Proteomes" id="UP001162780"/>
    </source>
</evidence>
<dbReference type="RefSeq" id="WP_269021853.1">
    <property type="nucleotide sequence ID" value="NZ_CP113517.1"/>
</dbReference>
<feature type="transmembrane region" description="Helical" evidence="1">
    <location>
        <begin position="12"/>
        <end position="38"/>
    </location>
</feature>
<name>A0ABY7GIJ4_9GAMM</name>